<evidence type="ECO:0000256" key="2">
    <source>
        <dbReference type="SAM" id="Phobius"/>
    </source>
</evidence>
<protein>
    <submittedName>
        <fullName evidence="3">PIG-L family deacetylase</fullName>
    </submittedName>
</protein>
<dbReference type="Proteomes" id="UP000636458">
    <property type="component" value="Unassembled WGS sequence"/>
</dbReference>
<evidence type="ECO:0000256" key="1">
    <source>
        <dbReference type="ARBA" id="ARBA00022833"/>
    </source>
</evidence>
<feature type="transmembrane region" description="Helical" evidence="2">
    <location>
        <begin position="266"/>
        <end position="284"/>
    </location>
</feature>
<keyword evidence="2" id="KW-0472">Membrane</keyword>
<feature type="transmembrane region" description="Helical" evidence="2">
    <location>
        <begin position="327"/>
        <end position="350"/>
    </location>
</feature>
<feature type="transmembrane region" description="Helical" evidence="2">
    <location>
        <begin position="296"/>
        <end position="320"/>
    </location>
</feature>
<dbReference type="AlphaFoldDB" id="A0A934W1X4"/>
<keyword evidence="1" id="KW-0862">Zinc</keyword>
<dbReference type="PANTHER" id="PTHR12993">
    <property type="entry name" value="N-ACETYLGLUCOSAMINYL-PHOSPHATIDYLINOSITOL DE-N-ACETYLASE-RELATED"/>
    <property type="match status" value="1"/>
</dbReference>
<evidence type="ECO:0000313" key="4">
    <source>
        <dbReference type="Proteomes" id="UP000636458"/>
    </source>
</evidence>
<dbReference type="SUPFAM" id="SSF102588">
    <property type="entry name" value="LmbE-like"/>
    <property type="match status" value="1"/>
</dbReference>
<dbReference type="InterPro" id="IPR024078">
    <property type="entry name" value="LmbE-like_dom_sf"/>
</dbReference>
<feature type="transmembrane region" description="Helical" evidence="2">
    <location>
        <begin position="356"/>
        <end position="376"/>
    </location>
</feature>
<reference evidence="3" key="1">
    <citation type="submission" date="2021-01" db="EMBL/GenBank/DDBJ databases">
        <title>Lacisediminihabitans sp. nov. strain G11-30, isolated from Antarctic Soil.</title>
        <authorList>
            <person name="Li J."/>
        </authorList>
    </citation>
    <scope>NUCLEOTIDE SEQUENCE</scope>
    <source>
        <strain evidence="3">G11-30</strain>
    </source>
</reference>
<gene>
    <name evidence="3" type="ORF">IV501_06750</name>
</gene>
<comment type="caution">
    <text evidence="3">The sequence shown here is derived from an EMBL/GenBank/DDBJ whole genome shotgun (WGS) entry which is preliminary data.</text>
</comment>
<dbReference type="GO" id="GO:0016137">
    <property type="term" value="P:glycoside metabolic process"/>
    <property type="evidence" value="ECO:0007669"/>
    <property type="project" value="UniProtKB-ARBA"/>
</dbReference>
<keyword evidence="2" id="KW-0812">Transmembrane</keyword>
<accession>A0A934W1X4</accession>
<proteinExistence type="predicted"/>
<dbReference type="Gene3D" id="3.40.50.10320">
    <property type="entry name" value="LmbE-like"/>
    <property type="match status" value="1"/>
</dbReference>
<sequence>MARDDIQAIDSERVVFVHAHPDDESITTGGAIATLVDRGATVTVVTCTRGEHGEVVPLDIRSLQGDGPALAEHRASELAAALAVLGVSDHRFLGERNARWADREPRTYLDSGMQWGRSGAMPLDVVVDDSLSAADFGEVAADIATVIDQTKATAVVSYDGTGGYGHPDHIRAAEAAQRAADVMGIPFFAVQPDGTAGELTLDVRPVFDRKRAAMAAHRSQLAIDGDNFTLSTGPARAIGVSESFSRVREAAQHPPVWKEQSLSVKIFVYVLALVVGAALGGVSTVEHQFSVMIGSWPAPVGAVVSVAVAAALFVGARLAFGERLVPLFAAIGFIGVVGLLSVPGTGGSVLVPANPAGYALTYGPAVIALVVLAWPAPGTFSRHDKLDRPAQPKGTPAS</sequence>
<name>A0A934W1X4_9MICO</name>
<dbReference type="Pfam" id="PF02585">
    <property type="entry name" value="PIG-L"/>
    <property type="match status" value="1"/>
</dbReference>
<evidence type="ECO:0000313" key="3">
    <source>
        <dbReference type="EMBL" id="MBK4347328.1"/>
    </source>
</evidence>
<dbReference type="RefSeq" id="WP_200555686.1">
    <property type="nucleotide sequence ID" value="NZ_JAEPES010000002.1"/>
</dbReference>
<dbReference type="InterPro" id="IPR003737">
    <property type="entry name" value="GlcNAc_PI_deacetylase-related"/>
</dbReference>
<dbReference type="EMBL" id="JAEPES010000002">
    <property type="protein sequence ID" value="MBK4347328.1"/>
    <property type="molecule type" value="Genomic_DNA"/>
</dbReference>
<organism evidence="3 4">
    <name type="scientific">Lacisediminihabitans changchengi</name>
    <dbReference type="NCBI Taxonomy" id="2787634"/>
    <lineage>
        <taxon>Bacteria</taxon>
        <taxon>Bacillati</taxon>
        <taxon>Actinomycetota</taxon>
        <taxon>Actinomycetes</taxon>
        <taxon>Micrococcales</taxon>
        <taxon>Microbacteriaceae</taxon>
        <taxon>Lacisediminihabitans</taxon>
    </lineage>
</organism>
<keyword evidence="4" id="KW-1185">Reference proteome</keyword>
<keyword evidence="2" id="KW-1133">Transmembrane helix</keyword>
<dbReference type="PANTHER" id="PTHR12993:SF26">
    <property type="entry name" value="1D-MYO-INOSITOL 2-ACETAMIDO-2-DEOXY-ALPHA-D-GLUCOPYRANOSIDE DEACETYLASE"/>
    <property type="match status" value="1"/>
</dbReference>
<dbReference type="GO" id="GO:0016811">
    <property type="term" value="F:hydrolase activity, acting on carbon-nitrogen (but not peptide) bonds, in linear amides"/>
    <property type="evidence" value="ECO:0007669"/>
    <property type="project" value="TreeGrafter"/>
</dbReference>